<feature type="region of interest" description="Disordered" evidence="1">
    <location>
        <begin position="817"/>
        <end position="837"/>
    </location>
</feature>
<dbReference type="GeneID" id="109536859"/>
<feature type="region of interest" description="Disordered" evidence="1">
    <location>
        <begin position="677"/>
        <end position="697"/>
    </location>
</feature>
<feature type="compositionally biased region" description="Polar residues" evidence="1">
    <location>
        <begin position="213"/>
        <end position="230"/>
    </location>
</feature>
<reference evidence="2" key="2">
    <citation type="submission" date="2024-08" db="UniProtKB">
        <authorList>
            <consortium name="EnsemblMetazoa"/>
        </authorList>
    </citation>
    <scope>IDENTIFICATION</scope>
</reference>
<feature type="compositionally biased region" description="Basic and acidic residues" evidence="1">
    <location>
        <begin position="1"/>
        <end position="10"/>
    </location>
</feature>
<dbReference type="EnsemblMetazoa" id="XM_019903275.1">
    <property type="protein sequence ID" value="XP_019758834.1"/>
    <property type="gene ID" value="LOC109536859"/>
</dbReference>
<evidence type="ECO:0000256" key="1">
    <source>
        <dbReference type="SAM" id="MobiDB-lite"/>
    </source>
</evidence>
<dbReference type="AlphaFoldDB" id="A0AAR5PCN6"/>
<feature type="region of interest" description="Disordered" evidence="1">
    <location>
        <begin position="1"/>
        <end position="29"/>
    </location>
</feature>
<evidence type="ECO:0000313" key="3">
    <source>
        <dbReference type="Proteomes" id="UP000019118"/>
    </source>
</evidence>
<dbReference type="KEGG" id="dpa:109536859"/>
<reference evidence="3" key="1">
    <citation type="journal article" date="2013" name="Genome Biol.">
        <title>Draft genome of the mountain pine beetle, Dendroctonus ponderosae Hopkins, a major forest pest.</title>
        <authorList>
            <person name="Keeling C.I."/>
            <person name="Yuen M.M."/>
            <person name="Liao N.Y."/>
            <person name="Docking T.R."/>
            <person name="Chan S.K."/>
            <person name="Taylor G.A."/>
            <person name="Palmquist D.L."/>
            <person name="Jackman S.D."/>
            <person name="Nguyen A."/>
            <person name="Li M."/>
            <person name="Henderson H."/>
            <person name="Janes J.K."/>
            <person name="Zhao Y."/>
            <person name="Pandoh P."/>
            <person name="Moore R."/>
            <person name="Sperling F.A."/>
            <person name="Huber D.P."/>
            <person name="Birol I."/>
            <person name="Jones S.J."/>
            <person name="Bohlmann J."/>
        </authorList>
    </citation>
    <scope>NUCLEOTIDE SEQUENCE</scope>
</reference>
<protein>
    <submittedName>
        <fullName evidence="2">Uncharacterized protein</fullName>
    </submittedName>
</protein>
<accession>A0AAR5PCN6</accession>
<organism evidence="2 3">
    <name type="scientific">Dendroctonus ponderosae</name>
    <name type="common">Mountain pine beetle</name>
    <dbReference type="NCBI Taxonomy" id="77166"/>
    <lineage>
        <taxon>Eukaryota</taxon>
        <taxon>Metazoa</taxon>
        <taxon>Ecdysozoa</taxon>
        <taxon>Arthropoda</taxon>
        <taxon>Hexapoda</taxon>
        <taxon>Insecta</taxon>
        <taxon>Pterygota</taxon>
        <taxon>Neoptera</taxon>
        <taxon>Endopterygota</taxon>
        <taxon>Coleoptera</taxon>
        <taxon>Polyphaga</taxon>
        <taxon>Cucujiformia</taxon>
        <taxon>Curculionidae</taxon>
        <taxon>Scolytinae</taxon>
        <taxon>Dendroctonus</taxon>
    </lineage>
</organism>
<feature type="region of interest" description="Disordered" evidence="1">
    <location>
        <begin position="183"/>
        <end position="230"/>
    </location>
</feature>
<name>A0AAR5PCN6_DENPD</name>
<dbReference type="Proteomes" id="UP000019118">
    <property type="component" value="Unassembled WGS sequence"/>
</dbReference>
<proteinExistence type="predicted"/>
<evidence type="ECO:0000313" key="2">
    <source>
        <dbReference type="EnsemblMetazoa" id="XP_019758834.1"/>
    </source>
</evidence>
<feature type="compositionally biased region" description="Polar residues" evidence="1">
    <location>
        <begin position="822"/>
        <end position="831"/>
    </location>
</feature>
<keyword evidence="3" id="KW-1185">Reference proteome</keyword>
<sequence length="887" mass="99856">MGCKGKDKTSTDAYRSSCHSKARNQEKQSLTECQCAQVFDNSFPFKDLPPPAPPDGRSDLWDLQFCRWWGWNWVRKREAIVGAEAKSGPPKRPCLSAKYRETIKEDGRTSVCPTSKKTCFLSKDPETRFCNPSPLTPKEQFKAMCKCLLGKKKTPSEIGKLYNTPSASMMAFQKQERLSYGVGDRSIQQPCKNPEKCDRRSKKEKTKEFPRVTSLNKPLEESTTPCSEQSSTDSVVCESLYSHKKESSTEESVEYLTVRLQHITSNTCPCQKQNNFNVQEQPVKDEPQITPATCTDTKETQTHLVQQSEQQTSASIEPSTCPEKLIKLKGKKHKTICIMVCCCGTCKQNGGEHIQKSADDTMSKPAECVCPQCPKLCWKDRSDAIQKPPVEKNILEEFATFPISVPLNTKKLSKFGTPSKNYAWMQTTNSNITTTSLDNIGKYTSSYKNVYDWLDLDLDQHSYSQPLNVPNFMDIAEDLAYVKKTDPSRKSAAEDRILLDAVCDAILQEHEDTANHLLDELQFNANSQLSTDYNSANHSKADAYTELSQALINTEDIGIQLSKASGVHNMIDRPLPNIDTEDVGVQWFRKPDLQSILEQPDTKALDRMMSSIMDNIFSDSTHSLKKPCMYKTTEDLENREKPTSYPDKPKNHFQFIGKECSFTKTGLMPFRRPSVVRKSMKRTAAPENTSKCKKKFKQENEKCSNSVPTEEPGNKIGHIFSKIDDIVCKSKAKTAEIQKVLHSASCNGLTENIEPNSVEPLMNNCKRNYRMSSDNFKGTLYEPNELAFDFNSIKQNYLHTTNDRVKNCQGQTLRVTEEPQEYSGSTEEQQGATNSLSSKTSKLSVASFVVCDEKSKVDLTSNGTRKVGKKAIKKKIGSKASLIPVRK</sequence>